<sequence>MGSQVSGVGQNSGSVKISTTASILPKCSCSEGYTLDTDKKTCKAAIISNHCSILTADLNQKSLERVPVLVENVVATTSDMKSGTLFWSDMKVKQIAKLEKGGQPEVLVGSGLDLVEGLAYD</sequence>
<comment type="caution">
    <text evidence="2">The sequence shown here is derived from an EMBL/GenBank/DDBJ whole genome shotgun (WGS) entry which is preliminary data.</text>
</comment>
<organism evidence="2 3">
    <name type="scientific">Petrolisthes manimaculis</name>
    <dbReference type="NCBI Taxonomy" id="1843537"/>
    <lineage>
        <taxon>Eukaryota</taxon>
        <taxon>Metazoa</taxon>
        <taxon>Ecdysozoa</taxon>
        <taxon>Arthropoda</taxon>
        <taxon>Crustacea</taxon>
        <taxon>Multicrustacea</taxon>
        <taxon>Malacostraca</taxon>
        <taxon>Eumalacostraca</taxon>
        <taxon>Eucarida</taxon>
        <taxon>Decapoda</taxon>
        <taxon>Pleocyemata</taxon>
        <taxon>Anomura</taxon>
        <taxon>Galatheoidea</taxon>
        <taxon>Porcellanidae</taxon>
        <taxon>Petrolisthes</taxon>
    </lineage>
</organism>
<dbReference type="InterPro" id="IPR050778">
    <property type="entry name" value="Cueball_EGF_LRP_Nidogen"/>
</dbReference>
<dbReference type="Gene3D" id="2.120.10.30">
    <property type="entry name" value="TolB, C-terminal domain"/>
    <property type="match status" value="1"/>
</dbReference>
<dbReference type="InterPro" id="IPR011042">
    <property type="entry name" value="6-blade_b-propeller_TolB-like"/>
</dbReference>
<evidence type="ECO:0000313" key="2">
    <source>
        <dbReference type="EMBL" id="KAK4306218.1"/>
    </source>
</evidence>
<dbReference type="GO" id="GO:0005886">
    <property type="term" value="C:plasma membrane"/>
    <property type="evidence" value="ECO:0007669"/>
    <property type="project" value="TreeGrafter"/>
</dbReference>
<name>A0AAE1PDR6_9EUCA</name>
<proteinExistence type="predicted"/>
<evidence type="ECO:0000313" key="3">
    <source>
        <dbReference type="Proteomes" id="UP001292094"/>
    </source>
</evidence>
<dbReference type="PANTHER" id="PTHR46513">
    <property type="entry name" value="VITELLOGENIN RECEPTOR-LIKE PROTEIN-RELATED-RELATED"/>
    <property type="match status" value="1"/>
</dbReference>
<keyword evidence="1" id="KW-0245">EGF-like domain</keyword>
<dbReference type="Proteomes" id="UP001292094">
    <property type="component" value="Unassembled WGS sequence"/>
</dbReference>
<dbReference type="EMBL" id="JAWZYT010002162">
    <property type="protein sequence ID" value="KAK4306218.1"/>
    <property type="molecule type" value="Genomic_DNA"/>
</dbReference>
<dbReference type="Gene3D" id="2.10.25.10">
    <property type="entry name" value="Laminin"/>
    <property type="match status" value="1"/>
</dbReference>
<accession>A0AAE1PDR6</accession>
<evidence type="ECO:0000256" key="1">
    <source>
        <dbReference type="ARBA" id="ARBA00022536"/>
    </source>
</evidence>
<dbReference type="GO" id="GO:0042813">
    <property type="term" value="F:Wnt receptor activity"/>
    <property type="evidence" value="ECO:0007669"/>
    <property type="project" value="TreeGrafter"/>
</dbReference>
<dbReference type="GO" id="GO:0017147">
    <property type="term" value="F:Wnt-protein binding"/>
    <property type="evidence" value="ECO:0007669"/>
    <property type="project" value="TreeGrafter"/>
</dbReference>
<protein>
    <submittedName>
        <fullName evidence="2">Uncharacterized protein</fullName>
    </submittedName>
</protein>
<reference evidence="2" key="1">
    <citation type="submission" date="2023-11" db="EMBL/GenBank/DDBJ databases">
        <title>Genome assemblies of two species of porcelain crab, Petrolisthes cinctipes and Petrolisthes manimaculis (Anomura: Porcellanidae).</title>
        <authorList>
            <person name="Angst P."/>
        </authorList>
    </citation>
    <scope>NUCLEOTIDE SEQUENCE</scope>
    <source>
        <strain evidence="2">PB745_02</strain>
        <tissue evidence="2">Gill</tissue>
    </source>
</reference>
<dbReference type="GO" id="GO:0060070">
    <property type="term" value="P:canonical Wnt signaling pathway"/>
    <property type="evidence" value="ECO:0007669"/>
    <property type="project" value="TreeGrafter"/>
</dbReference>
<keyword evidence="3" id="KW-1185">Reference proteome</keyword>
<gene>
    <name evidence="2" type="ORF">Pmani_021945</name>
</gene>
<dbReference type="PANTHER" id="PTHR46513:SF13">
    <property type="entry name" value="EGF-LIKE DOMAIN-CONTAINING PROTEIN"/>
    <property type="match status" value="1"/>
</dbReference>
<dbReference type="AlphaFoldDB" id="A0AAE1PDR6"/>